<sequence length="157" mass="16980">MHRTLEREVYLFDLGGLRDLQMQMAPQHRRLRCLPCIESFHEDDRLRLGDRNRDAISGGYELLVRQRRQHGGGIGADGGPGRSRRSGAGHGGRRHGSGVLSRATSPHPGAQVRLAARQVRSTLVSGVGDAFGTRKEGAPGGERGGDVVSRFPVATPL</sequence>
<organism evidence="2 3">
    <name type="scientific">Coccidioides immitis RMSCC 3703</name>
    <dbReference type="NCBI Taxonomy" id="454286"/>
    <lineage>
        <taxon>Eukaryota</taxon>
        <taxon>Fungi</taxon>
        <taxon>Dikarya</taxon>
        <taxon>Ascomycota</taxon>
        <taxon>Pezizomycotina</taxon>
        <taxon>Eurotiomycetes</taxon>
        <taxon>Eurotiomycetidae</taxon>
        <taxon>Onygenales</taxon>
        <taxon>Onygenaceae</taxon>
        <taxon>Coccidioides</taxon>
    </lineage>
</organism>
<evidence type="ECO:0000313" key="2">
    <source>
        <dbReference type="EMBL" id="KMU78608.1"/>
    </source>
</evidence>
<feature type="region of interest" description="Disordered" evidence="1">
    <location>
        <begin position="67"/>
        <end position="111"/>
    </location>
</feature>
<reference evidence="3" key="1">
    <citation type="journal article" date="2010" name="Genome Res.">
        <title>Population genomic sequencing of Coccidioides fungi reveals recent hybridization and transposon control.</title>
        <authorList>
            <person name="Neafsey D.E."/>
            <person name="Barker B.M."/>
            <person name="Sharpton T.J."/>
            <person name="Stajich J.E."/>
            <person name="Park D.J."/>
            <person name="Whiston E."/>
            <person name="Hung C.-Y."/>
            <person name="McMahan C."/>
            <person name="White J."/>
            <person name="Sykes S."/>
            <person name="Heiman D."/>
            <person name="Young S."/>
            <person name="Zeng Q."/>
            <person name="Abouelleil A."/>
            <person name="Aftuck L."/>
            <person name="Bessette D."/>
            <person name="Brown A."/>
            <person name="FitzGerald M."/>
            <person name="Lui A."/>
            <person name="Macdonald J.P."/>
            <person name="Priest M."/>
            <person name="Orbach M.J."/>
            <person name="Galgiani J.N."/>
            <person name="Kirkland T.N."/>
            <person name="Cole G.T."/>
            <person name="Birren B.W."/>
            <person name="Henn M.R."/>
            <person name="Taylor J.W."/>
            <person name="Rounsley S.D."/>
        </authorList>
    </citation>
    <scope>NUCLEOTIDE SEQUENCE [LARGE SCALE GENOMIC DNA]</scope>
    <source>
        <strain evidence="3">RMSCC 3703</strain>
    </source>
</reference>
<accession>A0A0J8R4I5</accession>
<evidence type="ECO:0000256" key="1">
    <source>
        <dbReference type="SAM" id="MobiDB-lite"/>
    </source>
</evidence>
<dbReference type="Proteomes" id="UP000054559">
    <property type="component" value="Unassembled WGS sequence"/>
</dbReference>
<proteinExistence type="predicted"/>
<evidence type="ECO:0000313" key="3">
    <source>
        <dbReference type="Proteomes" id="UP000054559"/>
    </source>
</evidence>
<feature type="compositionally biased region" description="Gly residues" evidence="1">
    <location>
        <begin position="71"/>
        <end position="81"/>
    </location>
</feature>
<name>A0A0J8R4I5_COCIT</name>
<feature type="region of interest" description="Disordered" evidence="1">
    <location>
        <begin position="129"/>
        <end position="157"/>
    </location>
</feature>
<protein>
    <submittedName>
        <fullName evidence="2">Uncharacterized protein</fullName>
    </submittedName>
</protein>
<gene>
    <name evidence="2" type="ORF">CISG_01648</name>
</gene>
<feature type="compositionally biased region" description="Basic residues" evidence="1">
    <location>
        <begin position="82"/>
        <end position="96"/>
    </location>
</feature>
<dbReference type="AlphaFoldDB" id="A0A0J8R4I5"/>
<dbReference type="EMBL" id="DS268122">
    <property type="protein sequence ID" value="KMU78608.1"/>
    <property type="molecule type" value="Genomic_DNA"/>
</dbReference>